<sequence>MQTRTNLQRALAGGAKKTIGGMLNHDHLFKAALAELEEQFRNEVFVAGALVETVLDHTIVVEGYAGKLFVHKAIATMKSLGYSCDLASSTNSCTVLQKDNYDDKALIRNARCVAHVTMAKPQPTA</sequence>
<protein>
    <submittedName>
        <fullName evidence="1">Uncharacterized protein</fullName>
    </submittedName>
</protein>
<organism evidence="1 2">
    <name type="scientific">Pocillopora damicornis</name>
    <name type="common">Cauliflower coral</name>
    <name type="synonym">Millepora damicornis</name>
    <dbReference type="NCBI Taxonomy" id="46731"/>
    <lineage>
        <taxon>Eukaryota</taxon>
        <taxon>Metazoa</taxon>
        <taxon>Cnidaria</taxon>
        <taxon>Anthozoa</taxon>
        <taxon>Hexacorallia</taxon>
        <taxon>Scleractinia</taxon>
        <taxon>Astrocoeniina</taxon>
        <taxon>Pocilloporidae</taxon>
        <taxon>Pocillopora</taxon>
    </lineage>
</organism>
<accession>A0A3M6TTE7</accession>
<proteinExistence type="predicted"/>
<evidence type="ECO:0000313" key="1">
    <source>
        <dbReference type="EMBL" id="RMX44504.1"/>
    </source>
</evidence>
<keyword evidence="2" id="KW-1185">Reference proteome</keyword>
<dbReference type="AlphaFoldDB" id="A0A3M6TTE7"/>
<evidence type="ECO:0000313" key="2">
    <source>
        <dbReference type="Proteomes" id="UP000275408"/>
    </source>
</evidence>
<comment type="caution">
    <text evidence="1">The sequence shown here is derived from an EMBL/GenBank/DDBJ whole genome shotgun (WGS) entry which is preliminary data.</text>
</comment>
<reference evidence="1 2" key="1">
    <citation type="journal article" date="2018" name="Sci. Rep.">
        <title>Comparative analysis of the Pocillopora damicornis genome highlights role of immune system in coral evolution.</title>
        <authorList>
            <person name="Cunning R."/>
            <person name="Bay R.A."/>
            <person name="Gillette P."/>
            <person name="Baker A.C."/>
            <person name="Traylor-Knowles N."/>
        </authorList>
    </citation>
    <scope>NUCLEOTIDE SEQUENCE [LARGE SCALE GENOMIC DNA]</scope>
    <source>
        <strain evidence="1">RSMAS</strain>
        <tissue evidence="1">Whole animal</tissue>
    </source>
</reference>
<dbReference type="Proteomes" id="UP000275408">
    <property type="component" value="Unassembled WGS sequence"/>
</dbReference>
<gene>
    <name evidence="1" type="ORF">pdam_00006015</name>
</gene>
<dbReference type="EMBL" id="RCHS01002978">
    <property type="protein sequence ID" value="RMX44504.1"/>
    <property type="molecule type" value="Genomic_DNA"/>
</dbReference>
<name>A0A3M6TTE7_POCDA</name>